<protein>
    <submittedName>
        <fullName evidence="1">Uncharacterized protein</fullName>
    </submittedName>
</protein>
<dbReference type="EMBL" id="JAPZBR010000008">
    <property type="protein sequence ID" value="KAJ5342340.1"/>
    <property type="molecule type" value="Genomic_DNA"/>
</dbReference>
<organism evidence="1 3">
    <name type="scientific">Penicillium brevicompactum</name>
    <dbReference type="NCBI Taxonomy" id="5074"/>
    <lineage>
        <taxon>Eukaryota</taxon>
        <taxon>Fungi</taxon>
        <taxon>Dikarya</taxon>
        <taxon>Ascomycota</taxon>
        <taxon>Pezizomycotina</taxon>
        <taxon>Eurotiomycetes</taxon>
        <taxon>Eurotiomycetidae</taxon>
        <taxon>Eurotiales</taxon>
        <taxon>Aspergillaceae</taxon>
        <taxon>Penicillium</taxon>
    </lineage>
</organism>
<evidence type="ECO:0000313" key="2">
    <source>
        <dbReference type="EMBL" id="KAJ5342340.1"/>
    </source>
</evidence>
<evidence type="ECO:0000313" key="4">
    <source>
        <dbReference type="Proteomes" id="UP001148299"/>
    </source>
</evidence>
<reference evidence="1" key="1">
    <citation type="submission" date="2022-12" db="EMBL/GenBank/DDBJ databases">
        <authorList>
            <person name="Petersen C."/>
        </authorList>
    </citation>
    <scope>NUCLEOTIDE SEQUENCE</scope>
    <source>
        <strain evidence="1">IBT 35673</strain>
        <strain evidence="2">IBT 35675</strain>
    </source>
</reference>
<comment type="caution">
    <text evidence="1">The sequence shown here is derived from an EMBL/GenBank/DDBJ whole genome shotgun (WGS) entry which is preliminary data.</text>
</comment>
<accession>A0A9W9QKA7</accession>
<keyword evidence="4" id="KW-1185">Reference proteome</keyword>
<evidence type="ECO:0000313" key="1">
    <source>
        <dbReference type="EMBL" id="KAJ5339510.1"/>
    </source>
</evidence>
<gene>
    <name evidence="1" type="ORF">N7452_006238</name>
    <name evidence="2" type="ORF">N7541_011464</name>
</gene>
<evidence type="ECO:0000313" key="3">
    <source>
        <dbReference type="Proteomes" id="UP001147695"/>
    </source>
</evidence>
<dbReference type="EMBL" id="JAPZBQ010000003">
    <property type="protein sequence ID" value="KAJ5339510.1"/>
    <property type="molecule type" value="Genomic_DNA"/>
</dbReference>
<dbReference type="AlphaFoldDB" id="A0A9W9QKA7"/>
<dbReference type="Proteomes" id="UP001148299">
    <property type="component" value="Unassembled WGS sequence"/>
</dbReference>
<reference evidence="1" key="2">
    <citation type="journal article" date="2023" name="IMA Fungus">
        <title>Comparative genomic study of the Penicillium genus elucidates a diverse pangenome and 15 lateral gene transfer events.</title>
        <authorList>
            <person name="Petersen C."/>
            <person name="Sorensen T."/>
            <person name="Nielsen M.R."/>
            <person name="Sondergaard T.E."/>
            <person name="Sorensen J.L."/>
            <person name="Fitzpatrick D.A."/>
            <person name="Frisvad J.C."/>
            <person name="Nielsen K.L."/>
        </authorList>
    </citation>
    <scope>NUCLEOTIDE SEQUENCE</scope>
    <source>
        <strain evidence="1">IBT 35673</strain>
        <strain evidence="2">IBT 35675</strain>
    </source>
</reference>
<sequence>MLRFIVTATAVLTTSSAIYFYIAHQRLSKGISHTTQLGTLPKPTEIESIPACVSTPQYFTVYDKCSKSVPRASLPNVSSEILFTRLLRRNMTVFSRFPQALMLAMVSETPEQKESFKTSHIEALDFQEGDLVCGAYQVKLRRKHKVEFEIKTQGMDFAEGRLVISLGEIEQDGEKLMVFGSETAMWRRAEEKRRMPLERIGLRWMHETAAWWLLGSGVKYLMDLE</sequence>
<proteinExistence type="predicted"/>
<dbReference type="Proteomes" id="UP001147695">
    <property type="component" value="Unassembled WGS sequence"/>
</dbReference>
<name>A0A9W9QKA7_PENBR</name>